<accession>A0A4R8Q0F0</accession>
<organism evidence="2 3">
    <name type="scientific">Colletotrichum spinosum</name>
    <dbReference type="NCBI Taxonomy" id="1347390"/>
    <lineage>
        <taxon>Eukaryota</taxon>
        <taxon>Fungi</taxon>
        <taxon>Dikarya</taxon>
        <taxon>Ascomycota</taxon>
        <taxon>Pezizomycotina</taxon>
        <taxon>Sordariomycetes</taxon>
        <taxon>Hypocreomycetidae</taxon>
        <taxon>Glomerellales</taxon>
        <taxon>Glomerellaceae</taxon>
        <taxon>Colletotrichum</taxon>
        <taxon>Colletotrichum orbiculare species complex</taxon>
    </lineage>
</organism>
<feature type="chain" id="PRO_5020385289" description="AA1-like domain-containing protein" evidence="1">
    <location>
        <begin position="16"/>
        <end position="179"/>
    </location>
</feature>
<evidence type="ECO:0000313" key="2">
    <source>
        <dbReference type="EMBL" id="TDZ27143.1"/>
    </source>
</evidence>
<reference evidence="2 3" key="1">
    <citation type="submission" date="2018-11" db="EMBL/GenBank/DDBJ databases">
        <title>Genome sequence and assembly of Colletotrichum spinosum.</title>
        <authorList>
            <person name="Gan P."/>
            <person name="Shirasu K."/>
        </authorList>
    </citation>
    <scope>NUCLEOTIDE SEQUENCE [LARGE SCALE GENOMIC DNA]</scope>
    <source>
        <strain evidence="2 3">CBS 515.97</strain>
    </source>
</reference>
<name>A0A4R8Q0F0_9PEZI</name>
<dbReference type="EMBL" id="QAPG01005164">
    <property type="protein sequence ID" value="TDZ27143.1"/>
    <property type="molecule type" value="Genomic_DNA"/>
</dbReference>
<dbReference type="AlphaFoldDB" id="A0A4R8Q0F0"/>
<keyword evidence="1" id="KW-0732">Signal</keyword>
<evidence type="ECO:0000313" key="3">
    <source>
        <dbReference type="Proteomes" id="UP000295083"/>
    </source>
</evidence>
<protein>
    <recommendedName>
        <fullName evidence="4">AA1-like domain-containing protein</fullName>
    </recommendedName>
</protein>
<proteinExistence type="predicted"/>
<feature type="signal peptide" evidence="1">
    <location>
        <begin position="1"/>
        <end position="15"/>
    </location>
</feature>
<dbReference type="Proteomes" id="UP000295083">
    <property type="component" value="Unassembled WGS sequence"/>
</dbReference>
<sequence length="179" mass="18914">MKVSLVLIAAHAAQAAVSYLASVPESLMAKVASSGCTLPAEYQILNFKAQSPDGGKTFDFIDFGFNDKDTAISTHCYLNATSVPVPGDGRADRYPCEDERVQFIWKSGSITAVEKACPGVDGKEQYEAAGTAIVAINCDGAANATTGRSRRTRRANVGCKSTSDIIQARFFSLQPVPGG</sequence>
<gene>
    <name evidence="2" type="ORF">C8035_v012082</name>
</gene>
<evidence type="ECO:0000256" key="1">
    <source>
        <dbReference type="SAM" id="SignalP"/>
    </source>
</evidence>
<comment type="caution">
    <text evidence="2">The sequence shown here is derived from an EMBL/GenBank/DDBJ whole genome shotgun (WGS) entry which is preliminary data.</text>
</comment>
<evidence type="ECO:0008006" key="4">
    <source>
        <dbReference type="Google" id="ProtNLM"/>
    </source>
</evidence>
<keyword evidence="3" id="KW-1185">Reference proteome</keyword>